<organism evidence="2 3">
    <name type="scientific">Actinacidiphila reveromycinica</name>
    <dbReference type="NCBI Taxonomy" id="659352"/>
    <lineage>
        <taxon>Bacteria</taxon>
        <taxon>Bacillati</taxon>
        <taxon>Actinomycetota</taxon>
        <taxon>Actinomycetes</taxon>
        <taxon>Kitasatosporales</taxon>
        <taxon>Streptomycetaceae</taxon>
        <taxon>Actinacidiphila</taxon>
    </lineage>
</organism>
<feature type="domain" description="Ferric siderophore reductase C-terminal" evidence="1">
    <location>
        <begin position="239"/>
        <end position="259"/>
    </location>
</feature>
<reference evidence="2 3" key="3">
    <citation type="journal article" date="2011" name="Nat. Chem. Biol.">
        <title>Reveromycin A biosynthesis uses RevG and RevJ for stereospecific spiroacetal formation.</title>
        <authorList>
            <person name="Takahashi S."/>
            <person name="Toyoda A."/>
            <person name="Sekiyama Y."/>
            <person name="Takagi H."/>
            <person name="Nogawa T."/>
            <person name="Uramoto M."/>
            <person name="Suzuki R."/>
            <person name="Koshino H."/>
            <person name="Kumano T."/>
            <person name="Panthee S."/>
            <person name="Dairi T."/>
            <person name="Ishikawa J."/>
            <person name="Ikeda H."/>
            <person name="Sakaki Y."/>
            <person name="Osada H."/>
        </authorList>
    </citation>
    <scope>NUCLEOTIDE SEQUENCE [LARGE SCALE GENOMIC DNA]</scope>
    <source>
        <strain evidence="2 3">SN-593</strain>
    </source>
</reference>
<evidence type="ECO:0000313" key="3">
    <source>
        <dbReference type="Proteomes" id="UP000595703"/>
    </source>
</evidence>
<dbReference type="AlphaFoldDB" id="A0A7U3UY10"/>
<evidence type="ECO:0000259" key="1">
    <source>
        <dbReference type="Pfam" id="PF11575"/>
    </source>
</evidence>
<reference evidence="2 3" key="1">
    <citation type="journal article" date="2010" name="J. Bacteriol.">
        <title>Biochemical characterization of a novel indole prenyltransferase from Streptomyces sp. SN-593.</title>
        <authorList>
            <person name="Takahashi S."/>
            <person name="Takagi H."/>
            <person name="Toyoda A."/>
            <person name="Uramoto M."/>
            <person name="Nogawa T."/>
            <person name="Ueki M."/>
            <person name="Sakaki Y."/>
            <person name="Osada H."/>
        </authorList>
    </citation>
    <scope>NUCLEOTIDE SEQUENCE [LARGE SCALE GENOMIC DNA]</scope>
    <source>
        <strain evidence="2 3">SN-593</strain>
    </source>
</reference>
<accession>A0A7U3UY10</accession>
<dbReference type="KEGG" id="arev:RVR_8075"/>
<reference evidence="2 3" key="4">
    <citation type="journal article" date="2020" name="Sci. Rep.">
        <title>beta-carboline chemical signals induce reveromycin production through a LuxR family regulator in Streptomyces sp. SN-593.</title>
        <authorList>
            <person name="Panthee S."/>
            <person name="Kito N."/>
            <person name="Hayashi T."/>
            <person name="Shimizu T."/>
            <person name="Ishikawa J."/>
            <person name="Hamamoto H."/>
            <person name="Osada H."/>
            <person name="Takahashi S."/>
        </authorList>
    </citation>
    <scope>NUCLEOTIDE SEQUENCE [LARGE SCALE GENOMIC DNA]</scope>
    <source>
        <strain evidence="2 3">SN-593</strain>
    </source>
</reference>
<dbReference type="InterPro" id="IPR024726">
    <property type="entry name" value="FhuF_C"/>
</dbReference>
<dbReference type="GO" id="GO:0051537">
    <property type="term" value="F:2 iron, 2 sulfur cluster binding"/>
    <property type="evidence" value="ECO:0007669"/>
    <property type="project" value="InterPro"/>
</dbReference>
<proteinExistence type="predicted"/>
<dbReference type="Pfam" id="PF11575">
    <property type="entry name" value="FhuF_C"/>
    <property type="match status" value="1"/>
</dbReference>
<keyword evidence="3" id="KW-1185">Reference proteome</keyword>
<dbReference type="Proteomes" id="UP000595703">
    <property type="component" value="Chromosome"/>
</dbReference>
<dbReference type="RefSeq" id="WP_202236855.1">
    <property type="nucleotide sequence ID" value="NZ_AP018365.1"/>
</dbReference>
<dbReference type="EMBL" id="AP018365">
    <property type="protein sequence ID" value="BBB00887.1"/>
    <property type="molecule type" value="Genomic_DNA"/>
</dbReference>
<sequence>MLATSASYARLSAVFPQLRITAAPPPSGAGWIGAGELAAGGAALEAFVTQTTAELAPGRDRPPRPDVAATLALHRYLWPACLLFTVPWFLHGRVPRLPVEDVAFQPASGRITVRTRSFSCLPGDPGAALPGARTADHPAALRDELRAAVAEHVAPVLAGFGPLLRRGRHALWGMVTDEITEGLWYVGRLFDQEERAVTELAALLPGGIHPFPGGAGFQPATAVDGPSTGTPCASSSRTRLTCCLYYTISPADTCTTCPRRRVADRIDRRASVA</sequence>
<evidence type="ECO:0000313" key="2">
    <source>
        <dbReference type="EMBL" id="BBB00887.1"/>
    </source>
</evidence>
<reference evidence="2 3" key="2">
    <citation type="journal article" date="2011" name="J. Antibiot.">
        <title>Furaquinocins I and J: novel polyketide isoprenoid hybrid compounds from Streptomyces reveromyceticus SN-593.</title>
        <authorList>
            <person name="Panthee S."/>
            <person name="Takahashi S."/>
            <person name="Takagi H."/>
            <person name="Nogawa T."/>
            <person name="Oowada E."/>
            <person name="Uramoto M."/>
            <person name="Osada H."/>
        </authorList>
    </citation>
    <scope>NUCLEOTIDE SEQUENCE [LARGE SCALE GENOMIC DNA]</scope>
    <source>
        <strain evidence="2 3">SN-593</strain>
    </source>
</reference>
<gene>
    <name evidence="2" type="ORF">RVR_8075</name>
</gene>
<name>A0A7U3UY10_9ACTN</name>
<protein>
    <recommendedName>
        <fullName evidence="1">Ferric siderophore reductase C-terminal domain-containing protein</fullName>
    </recommendedName>
</protein>